<reference evidence="6 7" key="1">
    <citation type="submission" date="2017-09" db="EMBL/GenBank/DDBJ databases">
        <title>Paracoccus alkalisoli sp. nov., isolated from saline alkaline soil.</title>
        <authorList>
            <person name="Dong X."/>
            <person name="Zhang G."/>
        </authorList>
    </citation>
    <scope>NUCLEOTIDE SEQUENCE [LARGE SCALE GENOMIC DNA]</scope>
    <source>
        <strain evidence="6 7">WN007</strain>
    </source>
</reference>
<dbReference type="PANTHER" id="PTHR33337">
    <property type="entry name" value="GFA DOMAIN-CONTAINING PROTEIN"/>
    <property type="match status" value="1"/>
</dbReference>
<proteinExistence type="inferred from homology"/>
<evidence type="ECO:0000313" key="7">
    <source>
        <dbReference type="Proteomes" id="UP000218023"/>
    </source>
</evidence>
<dbReference type="InterPro" id="IPR006913">
    <property type="entry name" value="CENP-V/GFA"/>
</dbReference>
<sequence>MIEGRCLCGAVRIAVARSDGEVSVCHCAMCRRWGGGIMAGFNAPPEAVTVTGEVGRYASSDFSERAFCPRCGSNLWMRDHGRDYELSPGLFDAAADFPLVREVYADRAHRFAAFSGDHPRITRADYERNHPHLEGDA</sequence>
<dbReference type="Gene3D" id="3.90.1590.10">
    <property type="entry name" value="glutathione-dependent formaldehyde- activating enzyme (gfa)"/>
    <property type="match status" value="1"/>
</dbReference>
<dbReference type="EMBL" id="NSJZ01000004">
    <property type="protein sequence ID" value="PAU97619.1"/>
    <property type="molecule type" value="Genomic_DNA"/>
</dbReference>
<dbReference type="AlphaFoldDB" id="A0A2A2GL45"/>
<organism evidence="6 7">
    <name type="scientific">Paracoccus salipaludis</name>
    <dbReference type="NCBI Taxonomy" id="2032623"/>
    <lineage>
        <taxon>Bacteria</taxon>
        <taxon>Pseudomonadati</taxon>
        <taxon>Pseudomonadota</taxon>
        <taxon>Alphaproteobacteria</taxon>
        <taxon>Rhodobacterales</taxon>
        <taxon>Paracoccaceae</taxon>
        <taxon>Paracoccus</taxon>
    </lineage>
</organism>
<comment type="caution">
    <text evidence="6">The sequence shown here is derived from an EMBL/GenBank/DDBJ whole genome shotgun (WGS) entry which is preliminary data.</text>
</comment>
<accession>A0A2A2GL45</accession>
<evidence type="ECO:0000256" key="3">
    <source>
        <dbReference type="ARBA" id="ARBA00022833"/>
    </source>
</evidence>
<keyword evidence="2" id="KW-0479">Metal-binding</keyword>
<dbReference type="PROSITE" id="PS51891">
    <property type="entry name" value="CENP_V_GFA"/>
    <property type="match status" value="1"/>
</dbReference>
<evidence type="ECO:0000313" key="6">
    <source>
        <dbReference type="EMBL" id="PAU97619.1"/>
    </source>
</evidence>
<dbReference type="InterPro" id="IPR011057">
    <property type="entry name" value="Mss4-like_sf"/>
</dbReference>
<keyword evidence="4" id="KW-0456">Lyase</keyword>
<comment type="similarity">
    <text evidence="1">Belongs to the Gfa family.</text>
</comment>
<evidence type="ECO:0000259" key="5">
    <source>
        <dbReference type="PROSITE" id="PS51891"/>
    </source>
</evidence>
<name>A0A2A2GL45_9RHOB</name>
<dbReference type="GO" id="GO:0016846">
    <property type="term" value="F:carbon-sulfur lyase activity"/>
    <property type="evidence" value="ECO:0007669"/>
    <property type="project" value="InterPro"/>
</dbReference>
<feature type="domain" description="CENP-V/GFA" evidence="5">
    <location>
        <begin position="2"/>
        <end position="105"/>
    </location>
</feature>
<dbReference type="OrthoDB" id="9807246at2"/>
<keyword evidence="7" id="KW-1185">Reference proteome</keyword>
<keyword evidence="3" id="KW-0862">Zinc</keyword>
<protein>
    <submittedName>
        <fullName evidence="6">Aldehyde-activating protein</fullName>
    </submittedName>
</protein>
<dbReference type="GO" id="GO:0046872">
    <property type="term" value="F:metal ion binding"/>
    <property type="evidence" value="ECO:0007669"/>
    <property type="project" value="UniProtKB-KW"/>
</dbReference>
<evidence type="ECO:0000256" key="1">
    <source>
        <dbReference type="ARBA" id="ARBA00005495"/>
    </source>
</evidence>
<dbReference type="SUPFAM" id="SSF51316">
    <property type="entry name" value="Mss4-like"/>
    <property type="match status" value="1"/>
</dbReference>
<dbReference type="Proteomes" id="UP000218023">
    <property type="component" value="Unassembled WGS sequence"/>
</dbReference>
<dbReference type="PANTHER" id="PTHR33337:SF40">
    <property type="entry name" value="CENP-V_GFA DOMAIN-CONTAINING PROTEIN-RELATED"/>
    <property type="match status" value="1"/>
</dbReference>
<gene>
    <name evidence="6" type="ORF">CK240_06480</name>
</gene>
<evidence type="ECO:0000256" key="4">
    <source>
        <dbReference type="ARBA" id="ARBA00023239"/>
    </source>
</evidence>
<dbReference type="Pfam" id="PF04828">
    <property type="entry name" value="GFA"/>
    <property type="match status" value="1"/>
</dbReference>
<dbReference type="RefSeq" id="WP_095639537.1">
    <property type="nucleotide sequence ID" value="NZ_NSJZ01000004.1"/>
</dbReference>
<evidence type="ECO:0000256" key="2">
    <source>
        <dbReference type="ARBA" id="ARBA00022723"/>
    </source>
</evidence>